<name>A0A918UNK7_9CAUL</name>
<dbReference type="RefSeq" id="WP_189484788.1">
    <property type="nucleotide sequence ID" value="NZ_BMZB01000001.1"/>
</dbReference>
<reference evidence="2" key="2">
    <citation type="submission" date="2020-09" db="EMBL/GenBank/DDBJ databases">
        <authorList>
            <person name="Sun Q."/>
            <person name="Kim S."/>
        </authorList>
    </citation>
    <scope>NUCLEOTIDE SEQUENCE</scope>
    <source>
        <strain evidence="2">KCTC 32296</strain>
    </source>
</reference>
<feature type="domain" description="PhnB-like" evidence="1">
    <location>
        <begin position="3"/>
        <end position="130"/>
    </location>
</feature>
<dbReference type="InterPro" id="IPR029068">
    <property type="entry name" value="Glyas_Bleomycin-R_OHBP_Dase"/>
</dbReference>
<proteinExistence type="predicted"/>
<accession>A0A918UNK7</accession>
<dbReference type="PANTHER" id="PTHR33990">
    <property type="entry name" value="PROTEIN YJDN-RELATED"/>
    <property type="match status" value="1"/>
</dbReference>
<comment type="caution">
    <text evidence="2">The sequence shown here is derived from an EMBL/GenBank/DDBJ whole genome shotgun (WGS) entry which is preliminary data.</text>
</comment>
<dbReference type="Pfam" id="PF06983">
    <property type="entry name" value="3-dmu-9_3-mt"/>
    <property type="match status" value="1"/>
</dbReference>
<organism evidence="2 3">
    <name type="scientific">Asticcacaulis endophyticus</name>
    <dbReference type="NCBI Taxonomy" id="1395890"/>
    <lineage>
        <taxon>Bacteria</taxon>
        <taxon>Pseudomonadati</taxon>
        <taxon>Pseudomonadota</taxon>
        <taxon>Alphaproteobacteria</taxon>
        <taxon>Caulobacterales</taxon>
        <taxon>Caulobacteraceae</taxon>
        <taxon>Asticcacaulis</taxon>
    </lineage>
</organism>
<protein>
    <submittedName>
        <fullName evidence="2">VOC family protein</fullName>
    </submittedName>
</protein>
<dbReference type="PANTHER" id="PTHR33990:SF1">
    <property type="entry name" value="PROTEIN YJDN"/>
    <property type="match status" value="1"/>
</dbReference>
<dbReference type="EMBL" id="BMZB01000001">
    <property type="protein sequence ID" value="GGZ23138.1"/>
    <property type="molecule type" value="Genomic_DNA"/>
</dbReference>
<evidence type="ECO:0000313" key="3">
    <source>
        <dbReference type="Proteomes" id="UP000662572"/>
    </source>
</evidence>
<dbReference type="AlphaFoldDB" id="A0A918UNK7"/>
<reference evidence="2" key="1">
    <citation type="journal article" date="2014" name="Int. J. Syst. Evol. Microbiol.">
        <title>Complete genome sequence of Corynebacterium casei LMG S-19264T (=DSM 44701T), isolated from a smear-ripened cheese.</title>
        <authorList>
            <consortium name="US DOE Joint Genome Institute (JGI-PGF)"/>
            <person name="Walter F."/>
            <person name="Albersmeier A."/>
            <person name="Kalinowski J."/>
            <person name="Ruckert C."/>
        </authorList>
    </citation>
    <scope>NUCLEOTIDE SEQUENCE</scope>
    <source>
        <strain evidence="2">KCTC 32296</strain>
    </source>
</reference>
<dbReference type="SUPFAM" id="SSF54593">
    <property type="entry name" value="Glyoxalase/Bleomycin resistance protein/Dihydroxybiphenyl dioxygenase"/>
    <property type="match status" value="1"/>
</dbReference>
<gene>
    <name evidence="2" type="ORF">GCM10011273_05090</name>
</gene>
<evidence type="ECO:0000259" key="1">
    <source>
        <dbReference type="Pfam" id="PF06983"/>
    </source>
</evidence>
<dbReference type="Gene3D" id="3.10.180.10">
    <property type="entry name" value="2,3-Dihydroxybiphenyl 1,2-Dioxygenase, domain 1"/>
    <property type="match status" value="1"/>
</dbReference>
<dbReference type="CDD" id="cd06588">
    <property type="entry name" value="PhnB_like"/>
    <property type="match status" value="1"/>
</dbReference>
<dbReference type="InterPro" id="IPR028973">
    <property type="entry name" value="PhnB-like"/>
</dbReference>
<keyword evidence="3" id="KW-1185">Reference proteome</keyword>
<evidence type="ECO:0000313" key="2">
    <source>
        <dbReference type="EMBL" id="GGZ23138.1"/>
    </source>
</evidence>
<dbReference type="Proteomes" id="UP000662572">
    <property type="component" value="Unassembled WGS sequence"/>
</dbReference>
<sequence length="142" mass="15387">MRIEVHLSFNGNCAEAFAFYKSILGGELFLFKYEDAPADSGGTDPSFGGRIMHATLNVGETSFMGADAPPQWASTPQGFCASIGVNTVEEAKRIWEGLSADAKAIHMPLAPTFWSPMFGMLIDKYDQPWMINAAAPEGYMPG</sequence>